<dbReference type="RefSeq" id="WP_305105169.1">
    <property type="nucleotide sequence ID" value="NZ_JAUTWS010000017.1"/>
</dbReference>
<dbReference type="EMBL" id="JAUTWS010000017">
    <property type="protein sequence ID" value="MDO9710305.1"/>
    <property type="molecule type" value="Genomic_DNA"/>
</dbReference>
<evidence type="ECO:0008006" key="3">
    <source>
        <dbReference type="Google" id="ProtNLM"/>
    </source>
</evidence>
<evidence type="ECO:0000313" key="2">
    <source>
        <dbReference type="Proteomes" id="UP001243009"/>
    </source>
</evidence>
<gene>
    <name evidence="1" type="ORF">Q7A36_18265</name>
</gene>
<reference evidence="1 2" key="1">
    <citation type="submission" date="2023-08" db="EMBL/GenBank/DDBJ databases">
        <title>The draft genome sequence of Paracraurococcus sp. LOR1-02.</title>
        <authorList>
            <person name="Kingkaew E."/>
            <person name="Tanasupawat S."/>
        </authorList>
    </citation>
    <scope>NUCLEOTIDE SEQUENCE [LARGE SCALE GENOMIC DNA]</scope>
    <source>
        <strain evidence="1 2">LOR1-02</strain>
    </source>
</reference>
<protein>
    <recommendedName>
        <fullName evidence="3">UrcA family protein</fullName>
    </recommendedName>
</protein>
<organism evidence="1 2">
    <name type="scientific">Paracraurococcus lichenis</name>
    <dbReference type="NCBI Taxonomy" id="3064888"/>
    <lineage>
        <taxon>Bacteria</taxon>
        <taxon>Pseudomonadati</taxon>
        <taxon>Pseudomonadota</taxon>
        <taxon>Alphaproteobacteria</taxon>
        <taxon>Acetobacterales</taxon>
        <taxon>Roseomonadaceae</taxon>
        <taxon>Paracraurococcus</taxon>
    </lineage>
</organism>
<accession>A0ABT9E2C0</accession>
<evidence type="ECO:0000313" key="1">
    <source>
        <dbReference type="EMBL" id="MDO9710305.1"/>
    </source>
</evidence>
<sequence length="103" mass="11099">MFRPLRLEPPRTSVRRTMLAVLTPPTVLLLLVVTAGAEPNARVTTDTPEYCNSLVTRLASLPAARQEPSRSLAAEGERLCGTGHVRTGIAKLRRAVRAAQASP</sequence>
<proteinExistence type="predicted"/>
<comment type="caution">
    <text evidence="1">The sequence shown here is derived from an EMBL/GenBank/DDBJ whole genome shotgun (WGS) entry which is preliminary data.</text>
</comment>
<dbReference type="Proteomes" id="UP001243009">
    <property type="component" value="Unassembled WGS sequence"/>
</dbReference>
<name>A0ABT9E2C0_9PROT</name>
<keyword evidence="2" id="KW-1185">Reference proteome</keyword>